<dbReference type="InterPro" id="IPR001279">
    <property type="entry name" value="Metallo-B-lactamas"/>
</dbReference>
<organism evidence="8 9">
    <name type="scientific">Niveibacterium microcysteis</name>
    <dbReference type="NCBI Taxonomy" id="2811415"/>
    <lineage>
        <taxon>Bacteria</taxon>
        <taxon>Pseudomonadati</taxon>
        <taxon>Pseudomonadota</taxon>
        <taxon>Betaproteobacteria</taxon>
        <taxon>Rhodocyclales</taxon>
        <taxon>Rhodocyclaceae</taxon>
        <taxon>Niveibacterium</taxon>
    </lineage>
</organism>
<dbReference type="NCBIfam" id="TIGR00360">
    <property type="entry name" value="ComEC_N-term"/>
    <property type="match status" value="1"/>
</dbReference>
<keyword evidence="5 6" id="KW-0472">Membrane</keyword>
<feature type="transmembrane region" description="Helical" evidence="6">
    <location>
        <begin position="53"/>
        <end position="72"/>
    </location>
</feature>
<protein>
    <submittedName>
        <fullName evidence="8">DNA internalization-related competence protein ComEC/Rec2</fullName>
    </submittedName>
</protein>
<keyword evidence="4 6" id="KW-1133">Transmembrane helix</keyword>
<feature type="transmembrane region" description="Helical" evidence="6">
    <location>
        <begin position="409"/>
        <end position="429"/>
    </location>
</feature>
<dbReference type="InterPro" id="IPR004477">
    <property type="entry name" value="ComEC_N"/>
</dbReference>
<comment type="subcellular location">
    <subcellularLocation>
        <location evidence="1">Cell membrane</location>
        <topology evidence="1">Multi-pass membrane protein</topology>
    </subcellularLocation>
</comment>
<evidence type="ECO:0000256" key="4">
    <source>
        <dbReference type="ARBA" id="ARBA00022989"/>
    </source>
</evidence>
<dbReference type="SMART" id="SM00849">
    <property type="entry name" value="Lactamase_B"/>
    <property type="match status" value="1"/>
</dbReference>
<dbReference type="Proteomes" id="UP000663570">
    <property type="component" value="Chromosome"/>
</dbReference>
<dbReference type="PANTHER" id="PTHR30619">
    <property type="entry name" value="DNA INTERNALIZATION/COMPETENCE PROTEIN COMEC/REC2"/>
    <property type="match status" value="1"/>
</dbReference>
<gene>
    <name evidence="8" type="ORF">JY500_13105</name>
</gene>
<dbReference type="InterPro" id="IPR025405">
    <property type="entry name" value="DUF4131"/>
</dbReference>
<feature type="transmembrane region" description="Helical" evidence="6">
    <location>
        <begin position="466"/>
        <end position="488"/>
    </location>
</feature>
<sequence length="777" mass="83811">MALILPLAVGLLAGTLLLQSQQTLPPTYIAYGLVGLGAMLSLFSLSGRLDRRLAWALVCVAALTFGYGTGALRATVRLQDRLAASLEGQDIAVRGRIVEMPRRVDHGIGFVFEILDPPVGVPSRLQLSWYRNAHEVVPDLRAGEAWALTVRLKRPHGSLNPHGSDREAQMLSQRLGASGYVRESRDAERLPDTTRSPMIIVEQWRQAIRDRFERALPDSPWRAVLVALAIGDQDGVSSEQWTLFSRSGITHLISISGLHVTIWALVAGSALAALWRRVPWLALRLPAQSAGALFGLLAATAYVALAGAAVPAQRSLVMLAVVAFANFGGRAVRPVLALAAALVSVLLWDPWCVLSKGTWLSFIAVALLLWAASPHEQSSPAWRRWLAAQWAIGLGMLPALLALTGQMSWVAPVANLVAVPLVTFVLLPLEFLFVVLDWAPLLHLAAWLFGQLAEVLAWLSGPQWAVWQQAAAPLPLILAASVAAVWLLAPRGAPGRGAAAVILLSLLCWHPARPPKGSFEMTMLDVGQGLAVHVRTAAHDLVFDTGPRFGTSSDAGQRIVVPYLRGEGVNRLSGVVVSHDDSDHAGGAAAVLGSITADWLMGSLPTSHLLRGAGFRPCARGDEWAWDGVVFEVLHPAPGRALGGNRNSCVIRVRSGVHTALLAADIELASERELIEAGLLGPVDVVIAPHHGSRSSSGDDFVHTLSPRWVLYAVGYRSRFGHPHAEVTERYREAGAEDLRSDRDGAIQMRFAPDGVSVTRWRDVARRYWHAESSVSR</sequence>
<dbReference type="InterPro" id="IPR004797">
    <property type="entry name" value="Competence_ComEC/Rec2"/>
</dbReference>
<name>A0ABX7M1Z3_9RHOO</name>
<dbReference type="Gene3D" id="3.60.15.10">
    <property type="entry name" value="Ribonuclease Z/Hydroxyacylglutathione hydrolase-like"/>
    <property type="match status" value="1"/>
</dbReference>
<evidence type="ECO:0000256" key="1">
    <source>
        <dbReference type="ARBA" id="ARBA00004651"/>
    </source>
</evidence>
<dbReference type="RefSeq" id="WP_206253015.1">
    <property type="nucleotide sequence ID" value="NZ_CP071060.1"/>
</dbReference>
<keyword evidence="2" id="KW-1003">Cell membrane</keyword>
<feature type="transmembrane region" description="Helical" evidence="6">
    <location>
        <begin position="287"/>
        <end position="305"/>
    </location>
</feature>
<dbReference type="Pfam" id="PF00753">
    <property type="entry name" value="Lactamase_B"/>
    <property type="match status" value="1"/>
</dbReference>
<feature type="transmembrane region" description="Helical" evidence="6">
    <location>
        <begin position="335"/>
        <end position="351"/>
    </location>
</feature>
<dbReference type="PANTHER" id="PTHR30619:SF1">
    <property type="entry name" value="RECOMBINATION PROTEIN 2"/>
    <property type="match status" value="1"/>
</dbReference>
<evidence type="ECO:0000256" key="5">
    <source>
        <dbReference type="ARBA" id="ARBA00023136"/>
    </source>
</evidence>
<dbReference type="SUPFAM" id="SSF56281">
    <property type="entry name" value="Metallo-hydrolase/oxidoreductase"/>
    <property type="match status" value="1"/>
</dbReference>
<dbReference type="InterPro" id="IPR036866">
    <property type="entry name" value="RibonucZ/Hydroxyglut_hydro"/>
</dbReference>
<dbReference type="InterPro" id="IPR035681">
    <property type="entry name" value="ComA-like_MBL"/>
</dbReference>
<evidence type="ECO:0000259" key="7">
    <source>
        <dbReference type="SMART" id="SM00849"/>
    </source>
</evidence>
<accession>A0ABX7M1Z3</accession>
<dbReference type="Pfam" id="PF03772">
    <property type="entry name" value="Competence"/>
    <property type="match status" value="1"/>
</dbReference>
<evidence type="ECO:0000313" key="9">
    <source>
        <dbReference type="Proteomes" id="UP000663570"/>
    </source>
</evidence>
<keyword evidence="3 6" id="KW-0812">Transmembrane</keyword>
<evidence type="ECO:0000256" key="3">
    <source>
        <dbReference type="ARBA" id="ARBA00022692"/>
    </source>
</evidence>
<dbReference type="InterPro" id="IPR052159">
    <property type="entry name" value="Competence_DNA_uptake"/>
</dbReference>
<dbReference type="Pfam" id="PF13567">
    <property type="entry name" value="DUF4131"/>
    <property type="match status" value="1"/>
</dbReference>
<dbReference type="CDD" id="cd07731">
    <property type="entry name" value="ComA-like_MBL-fold"/>
    <property type="match status" value="1"/>
</dbReference>
<evidence type="ECO:0000256" key="2">
    <source>
        <dbReference type="ARBA" id="ARBA00022475"/>
    </source>
</evidence>
<feature type="transmembrane region" description="Helical" evidence="6">
    <location>
        <begin position="357"/>
        <end position="373"/>
    </location>
</feature>
<dbReference type="EMBL" id="CP071060">
    <property type="protein sequence ID" value="QSI75446.1"/>
    <property type="molecule type" value="Genomic_DNA"/>
</dbReference>
<evidence type="ECO:0000313" key="8">
    <source>
        <dbReference type="EMBL" id="QSI75446.1"/>
    </source>
</evidence>
<keyword evidence="9" id="KW-1185">Reference proteome</keyword>
<feature type="transmembrane region" description="Helical" evidence="6">
    <location>
        <begin position="252"/>
        <end position="275"/>
    </location>
</feature>
<feature type="domain" description="Metallo-beta-lactamase" evidence="7">
    <location>
        <begin position="528"/>
        <end position="716"/>
    </location>
</feature>
<reference evidence="8 9" key="1">
    <citation type="submission" date="2021-02" db="EMBL/GenBank/DDBJ databases">
        <title>Niveibacterium changnyeongensis HC41.</title>
        <authorList>
            <person name="Kang M."/>
        </authorList>
    </citation>
    <scope>NUCLEOTIDE SEQUENCE [LARGE SCALE GENOMIC DNA]</scope>
    <source>
        <strain evidence="8 9">HC41</strain>
    </source>
</reference>
<feature type="transmembrane region" description="Helical" evidence="6">
    <location>
        <begin position="28"/>
        <end position="46"/>
    </location>
</feature>
<dbReference type="NCBIfam" id="TIGR00361">
    <property type="entry name" value="ComEC_Rec2"/>
    <property type="match status" value="1"/>
</dbReference>
<evidence type="ECO:0000256" key="6">
    <source>
        <dbReference type="SAM" id="Phobius"/>
    </source>
</evidence>
<feature type="transmembrane region" description="Helical" evidence="6">
    <location>
        <begin position="385"/>
        <end position="403"/>
    </location>
</feature>
<proteinExistence type="predicted"/>